<accession>A0A5C2S945</accession>
<name>A0A5C2S945_9APHY</name>
<protein>
    <submittedName>
        <fullName evidence="1">Uncharacterized protein</fullName>
    </submittedName>
</protein>
<dbReference type="EMBL" id="ML122268">
    <property type="protein sequence ID" value="RPD59798.1"/>
    <property type="molecule type" value="Genomic_DNA"/>
</dbReference>
<dbReference type="Proteomes" id="UP000313359">
    <property type="component" value="Unassembled WGS sequence"/>
</dbReference>
<proteinExistence type="predicted"/>
<gene>
    <name evidence="1" type="ORF">L227DRAFT_112722</name>
</gene>
<evidence type="ECO:0000313" key="1">
    <source>
        <dbReference type="EMBL" id="RPD59798.1"/>
    </source>
</evidence>
<evidence type="ECO:0000313" key="2">
    <source>
        <dbReference type="Proteomes" id="UP000313359"/>
    </source>
</evidence>
<sequence length="177" mass="19221">MLRGSVPQERLPGTAAAERWFMESRARRMGCEEFCRHARQSPAANQANPDRPGAPIDGIGAERIFAQAHGCHGPDLAPVSLVGTNHGPKVVFRSMVQTFNIKIILHDGEWHRVAPSADKPGVDTSLASLTGVLRQPGTRMDSHGCTLIQNFERTRTALCIRVLPEVSACSNVNETSS</sequence>
<organism evidence="1 2">
    <name type="scientific">Lentinus tigrinus ALCF2SS1-6</name>
    <dbReference type="NCBI Taxonomy" id="1328759"/>
    <lineage>
        <taxon>Eukaryota</taxon>
        <taxon>Fungi</taxon>
        <taxon>Dikarya</taxon>
        <taxon>Basidiomycota</taxon>
        <taxon>Agaricomycotina</taxon>
        <taxon>Agaricomycetes</taxon>
        <taxon>Polyporales</taxon>
        <taxon>Polyporaceae</taxon>
        <taxon>Lentinus</taxon>
    </lineage>
</organism>
<keyword evidence="2" id="KW-1185">Reference proteome</keyword>
<dbReference type="AlphaFoldDB" id="A0A5C2S945"/>
<reference evidence="1" key="1">
    <citation type="journal article" date="2018" name="Genome Biol. Evol.">
        <title>Genomics and development of Lentinus tigrinus, a white-rot wood-decaying mushroom with dimorphic fruiting bodies.</title>
        <authorList>
            <person name="Wu B."/>
            <person name="Xu Z."/>
            <person name="Knudson A."/>
            <person name="Carlson A."/>
            <person name="Chen N."/>
            <person name="Kovaka S."/>
            <person name="LaButti K."/>
            <person name="Lipzen A."/>
            <person name="Pennachio C."/>
            <person name="Riley R."/>
            <person name="Schakwitz W."/>
            <person name="Umezawa K."/>
            <person name="Ohm R.A."/>
            <person name="Grigoriev I.V."/>
            <person name="Nagy L.G."/>
            <person name="Gibbons J."/>
            <person name="Hibbett D."/>
        </authorList>
    </citation>
    <scope>NUCLEOTIDE SEQUENCE [LARGE SCALE GENOMIC DNA]</scope>
    <source>
        <strain evidence="1">ALCF2SS1-6</strain>
    </source>
</reference>